<reference evidence="15" key="1">
    <citation type="submission" date="2016-04" db="EMBL/GenBank/DDBJ databases">
        <authorList>
            <person name="Evans L.H."/>
            <person name="Alamgir A."/>
            <person name="Owens N."/>
            <person name="Weber N.D."/>
            <person name="Virtaneva K."/>
            <person name="Barbian K."/>
            <person name="Babar A."/>
            <person name="Rosenke K."/>
        </authorList>
    </citation>
    <scope>NUCLEOTIDE SEQUENCE [LARGE SCALE GENOMIC DNA]</scope>
    <source>
        <strain evidence="15">CBS 101.48</strain>
    </source>
</reference>
<dbReference type="GO" id="GO:0036503">
    <property type="term" value="P:ERAD pathway"/>
    <property type="evidence" value="ECO:0007669"/>
    <property type="project" value="TreeGrafter"/>
</dbReference>
<keyword evidence="3 11" id="KW-0963">Cytoplasm</keyword>
<feature type="region of interest" description="Disordered" evidence="12">
    <location>
        <begin position="138"/>
        <end position="197"/>
    </location>
</feature>
<keyword evidence="5" id="KW-0479">Metal-binding</keyword>
<feature type="transmembrane region" description="Helical" evidence="13">
    <location>
        <begin position="227"/>
        <end position="254"/>
    </location>
</feature>
<evidence type="ECO:0000256" key="8">
    <source>
        <dbReference type="ARBA" id="ARBA00022801"/>
    </source>
</evidence>
<dbReference type="GO" id="GO:0004843">
    <property type="term" value="F:cysteine-type deubiquitinase activity"/>
    <property type="evidence" value="ECO:0007669"/>
    <property type="project" value="UniProtKB-UniRule"/>
</dbReference>
<dbReference type="Pfam" id="PF24560">
    <property type="entry name" value="zf-C2H2_OTU1_C"/>
    <property type="match status" value="1"/>
</dbReference>
<evidence type="ECO:0000256" key="10">
    <source>
        <dbReference type="ARBA" id="ARBA00022833"/>
    </source>
</evidence>
<keyword evidence="13" id="KW-0472">Membrane</keyword>
<feature type="transmembrane region" description="Helical" evidence="13">
    <location>
        <begin position="295"/>
        <end position="317"/>
    </location>
</feature>
<dbReference type="Gene3D" id="3.90.70.80">
    <property type="match status" value="1"/>
</dbReference>
<gene>
    <name evidence="15" type="primary">ABSGL_13248.1 scaffold 13659</name>
</gene>
<keyword evidence="9 11" id="KW-0788">Thiol protease</keyword>
<comment type="function">
    <text evidence="11">Hydrolase that can remove conjugated ubiquitin from proteins and may therefore play an important regulatory role at the level of protein turnover by preventing degradation.</text>
</comment>
<dbReference type="EMBL" id="LT554760">
    <property type="protein sequence ID" value="SAM07605.1"/>
    <property type="molecule type" value="Genomic_DNA"/>
</dbReference>
<dbReference type="OrthoDB" id="65596at2759"/>
<evidence type="ECO:0000313" key="15">
    <source>
        <dbReference type="EMBL" id="SAM07605.1"/>
    </source>
</evidence>
<evidence type="ECO:0000256" key="9">
    <source>
        <dbReference type="ARBA" id="ARBA00022807"/>
    </source>
</evidence>
<dbReference type="Pfam" id="PF02338">
    <property type="entry name" value="OTU"/>
    <property type="match status" value="1"/>
</dbReference>
<keyword evidence="16" id="KW-1185">Reference proteome</keyword>
<evidence type="ECO:0000256" key="4">
    <source>
        <dbReference type="ARBA" id="ARBA00022670"/>
    </source>
</evidence>
<feature type="domain" description="OTU" evidence="14">
    <location>
        <begin position="423"/>
        <end position="545"/>
    </location>
</feature>
<keyword evidence="13" id="KW-1133">Transmembrane helix</keyword>
<evidence type="ECO:0000256" key="7">
    <source>
        <dbReference type="ARBA" id="ARBA00022786"/>
    </source>
</evidence>
<dbReference type="FunFam" id="3.90.70.80:FF:000016">
    <property type="entry name" value="Putative ubiquitin thioesterase otu1"/>
    <property type="match status" value="1"/>
</dbReference>
<name>A0A168RZQ7_ABSGL</name>
<protein>
    <recommendedName>
        <fullName evidence="11">Ubiquitin thioesterase OTU</fullName>
        <ecNumber evidence="11">3.4.19.12</ecNumber>
    </recommendedName>
</protein>
<evidence type="ECO:0000256" key="2">
    <source>
        <dbReference type="ARBA" id="ARBA00004496"/>
    </source>
</evidence>
<evidence type="ECO:0000256" key="11">
    <source>
        <dbReference type="RuleBase" id="RU367104"/>
    </source>
</evidence>
<dbReference type="EC" id="3.4.19.12" evidence="11"/>
<dbReference type="GO" id="GO:0005829">
    <property type="term" value="C:cytosol"/>
    <property type="evidence" value="ECO:0007669"/>
    <property type="project" value="TreeGrafter"/>
</dbReference>
<sequence>MYRPDPHPDPYANQYPPPPPLAPEPHAGYVAPPPPGPMPTPSAYMPPQQQPAIYPPEGTHSNSGVMDHHDVATAGQYGGGYNPPSFHSVPMATAPHYAQHTMDPQAVTMEEYRQTEQHEQLYNSSYGQQQHHDSYYRDYRDEPDMSTPHSPMVQPPPLLQQPSSQKTIRPEDPDSYQPAQQKQHRHHSNNKYTTGPMVAPVDEAEAYRPKYYDREDRRGCNCCCYNPAMTCCSCFCFLISLAFLAGGIALIIAAKVIGDKCNAQCGDVVDKAASIGVSAQPCDAICGKVVHDGMFYGGIAIAGLAAIAAIWKVFMWMCAAGSRSDLEPDHSVGSLCHTIESLIDASEKWVQVSSGYPPKPVTDRTLSLQAAGIKNGDALTVTLIDPPIEPVRNAAPASVSTATPSTFVPTSSSPAIAVSEGFMVQRVMDDDNSCLFRSIGYVLERNHTTITQKLRQVIAHAIENDPDTYSDVTLGQPRAKYIEWIQKDTSWGGAIELAIFSQHYGVEIVSVDVQTGRMDRFGEGSYSERVMILYSGIHYDALALTPMENCSPEFDETRFPVSSDDSLLVAAQKLASVLQREHKYTDIANFTLKCEICQTGLIGEKDAQSHAMSTGHTSFVEYS</sequence>
<dbReference type="PANTHER" id="PTHR13312">
    <property type="entry name" value="HIV-INDUCED PROTEIN-7-LIKE PROTEASE"/>
    <property type="match status" value="1"/>
</dbReference>
<feature type="compositionally biased region" description="Pro residues" evidence="12">
    <location>
        <begin position="31"/>
        <end position="40"/>
    </location>
</feature>
<dbReference type="CDD" id="cd22745">
    <property type="entry name" value="OTU_OTU1"/>
    <property type="match status" value="1"/>
</dbReference>
<comment type="catalytic activity">
    <reaction evidence="1 11">
        <text>Thiol-dependent hydrolysis of ester, thioester, amide, peptide and isopeptide bonds formed by the C-terminal Gly of ubiquitin (a 76-residue protein attached to proteins as an intracellular targeting signal).</text>
        <dbReference type="EC" id="3.4.19.12"/>
    </reaction>
</comment>
<dbReference type="STRING" id="4829.A0A168RZQ7"/>
<dbReference type="PROSITE" id="PS50802">
    <property type="entry name" value="OTU"/>
    <property type="match status" value="1"/>
</dbReference>
<evidence type="ECO:0000313" key="16">
    <source>
        <dbReference type="Proteomes" id="UP000078561"/>
    </source>
</evidence>
<organism evidence="15">
    <name type="scientific">Absidia glauca</name>
    <name type="common">Pin mould</name>
    <dbReference type="NCBI Taxonomy" id="4829"/>
    <lineage>
        <taxon>Eukaryota</taxon>
        <taxon>Fungi</taxon>
        <taxon>Fungi incertae sedis</taxon>
        <taxon>Mucoromycota</taxon>
        <taxon>Mucoromycotina</taxon>
        <taxon>Mucoromycetes</taxon>
        <taxon>Mucorales</taxon>
        <taxon>Cunninghamellaceae</taxon>
        <taxon>Absidia</taxon>
    </lineage>
</organism>
<dbReference type="GO" id="GO:0016579">
    <property type="term" value="P:protein deubiquitination"/>
    <property type="evidence" value="ECO:0007669"/>
    <property type="project" value="TreeGrafter"/>
</dbReference>
<dbReference type="PANTHER" id="PTHR13312:SF0">
    <property type="entry name" value="UBIQUITIN THIOESTERASE OTU1"/>
    <property type="match status" value="1"/>
</dbReference>
<evidence type="ECO:0000256" key="5">
    <source>
        <dbReference type="ARBA" id="ARBA00022723"/>
    </source>
</evidence>
<dbReference type="InParanoid" id="A0A168RZQ7"/>
<evidence type="ECO:0000256" key="12">
    <source>
        <dbReference type="SAM" id="MobiDB-lite"/>
    </source>
</evidence>
<dbReference type="GO" id="GO:0030968">
    <property type="term" value="P:endoplasmic reticulum unfolded protein response"/>
    <property type="evidence" value="ECO:0007669"/>
    <property type="project" value="TreeGrafter"/>
</dbReference>
<keyword evidence="7 11" id="KW-0833">Ubl conjugation pathway</keyword>
<keyword evidence="6" id="KW-0863">Zinc-finger</keyword>
<dbReference type="Proteomes" id="UP000078561">
    <property type="component" value="Unassembled WGS sequence"/>
</dbReference>
<comment type="subcellular location">
    <subcellularLocation>
        <location evidence="2 11">Cytoplasm</location>
    </subcellularLocation>
</comment>
<evidence type="ECO:0000256" key="1">
    <source>
        <dbReference type="ARBA" id="ARBA00000707"/>
    </source>
</evidence>
<dbReference type="GO" id="GO:0005634">
    <property type="term" value="C:nucleus"/>
    <property type="evidence" value="ECO:0007669"/>
    <property type="project" value="TreeGrafter"/>
</dbReference>
<dbReference type="SUPFAM" id="SSF54001">
    <property type="entry name" value="Cysteine proteinases"/>
    <property type="match status" value="1"/>
</dbReference>
<feature type="region of interest" description="Disordered" evidence="12">
    <location>
        <begin position="1"/>
        <end position="67"/>
    </location>
</feature>
<accession>A0A168RZQ7</accession>
<keyword evidence="8 11" id="KW-0378">Hydrolase</keyword>
<dbReference type="InterPro" id="IPR003323">
    <property type="entry name" value="OTU_dom"/>
</dbReference>
<keyword evidence="13" id="KW-0812">Transmembrane</keyword>
<dbReference type="AlphaFoldDB" id="A0A168RZQ7"/>
<dbReference type="InterPro" id="IPR057766">
    <property type="entry name" value="Znf-C2H2_OTU1-like_C"/>
</dbReference>
<keyword evidence="10" id="KW-0862">Zinc</keyword>
<dbReference type="Gene3D" id="3.10.20.90">
    <property type="entry name" value="Phosphatidylinositol 3-kinase Catalytic Subunit, Chain A, domain 1"/>
    <property type="match status" value="1"/>
</dbReference>
<keyword evidence="4" id="KW-0645">Protease</keyword>
<evidence type="ECO:0000256" key="6">
    <source>
        <dbReference type="ARBA" id="ARBA00022771"/>
    </source>
</evidence>
<evidence type="ECO:0000259" key="14">
    <source>
        <dbReference type="PROSITE" id="PS50802"/>
    </source>
</evidence>
<evidence type="ECO:0000256" key="13">
    <source>
        <dbReference type="SAM" id="Phobius"/>
    </source>
</evidence>
<evidence type="ECO:0000256" key="3">
    <source>
        <dbReference type="ARBA" id="ARBA00022490"/>
    </source>
</evidence>
<dbReference type="GO" id="GO:0008270">
    <property type="term" value="F:zinc ion binding"/>
    <property type="evidence" value="ECO:0007669"/>
    <property type="project" value="UniProtKB-KW"/>
</dbReference>
<dbReference type="InterPro" id="IPR038765">
    <property type="entry name" value="Papain-like_cys_pep_sf"/>
</dbReference>
<proteinExistence type="predicted"/>